<comment type="similarity">
    <text evidence="1">Belongs to the amidase family.</text>
</comment>
<dbReference type="NCBIfam" id="NF004815">
    <property type="entry name" value="PRK06169.1"/>
    <property type="match status" value="1"/>
</dbReference>
<keyword evidence="3" id="KW-0378">Hydrolase</keyword>
<dbReference type="PANTHER" id="PTHR11895:SF7">
    <property type="entry name" value="GLUTAMYL-TRNA(GLN) AMIDOTRANSFERASE SUBUNIT A, MITOCHONDRIAL"/>
    <property type="match status" value="1"/>
</dbReference>
<feature type="domain" description="Amidase" evidence="2">
    <location>
        <begin position="36"/>
        <end position="458"/>
    </location>
</feature>
<evidence type="ECO:0000259" key="2">
    <source>
        <dbReference type="Pfam" id="PF01425"/>
    </source>
</evidence>
<dbReference type="PROSITE" id="PS00571">
    <property type="entry name" value="AMIDASES"/>
    <property type="match status" value="1"/>
</dbReference>
<dbReference type="Pfam" id="PF01425">
    <property type="entry name" value="Amidase"/>
    <property type="match status" value="1"/>
</dbReference>
<organism evidence="3 4">
    <name type="scientific">Nocardiopsis suaedae</name>
    <dbReference type="NCBI Taxonomy" id="3018444"/>
    <lineage>
        <taxon>Bacteria</taxon>
        <taxon>Bacillati</taxon>
        <taxon>Actinomycetota</taxon>
        <taxon>Actinomycetes</taxon>
        <taxon>Streptosporangiales</taxon>
        <taxon>Nocardiopsidaceae</taxon>
        <taxon>Nocardiopsis</taxon>
    </lineage>
</organism>
<dbReference type="RefSeq" id="WP_270679052.1">
    <property type="nucleotide sequence ID" value="NZ_JAQFWP010000034.1"/>
</dbReference>
<name>A0ABT4TQJ6_9ACTN</name>
<comment type="caution">
    <text evidence="3">The sequence shown here is derived from an EMBL/GenBank/DDBJ whole genome shotgun (WGS) entry which is preliminary data.</text>
</comment>
<dbReference type="EMBL" id="JAQFWP010000034">
    <property type="protein sequence ID" value="MDA2806412.1"/>
    <property type="molecule type" value="Genomic_DNA"/>
</dbReference>
<evidence type="ECO:0000313" key="4">
    <source>
        <dbReference type="Proteomes" id="UP001165685"/>
    </source>
</evidence>
<dbReference type="InterPro" id="IPR000120">
    <property type="entry name" value="Amidase"/>
</dbReference>
<protein>
    <submittedName>
        <fullName evidence="3">Amidase</fullName>
        <ecNumber evidence="3">3.5.1.4</ecNumber>
    </submittedName>
</protein>
<dbReference type="InterPro" id="IPR036928">
    <property type="entry name" value="AS_sf"/>
</dbReference>
<accession>A0ABT4TQJ6</accession>
<reference evidence="3" key="1">
    <citation type="submission" date="2023-01" db="EMBL/GenBank/DDBJ databases">
        <title>Draft genome sequence of Nocardiopsis sp. LSu2-4 isolated from halophytes.</title>
        <authorList>
            <person name="Duangmal K."/>
            <person name="Chantavorakit T."/>
        </authorList>
    </citation>
    <scope>NUCLEOTIDE SEQUENCE</scope>
    <source>
        <strain evidence="3">LSu2-4</strain>
    </source>
</reference>
<evidence type="ECO:0000256" key="1">
    <source>
        <dbReference type="ARBA" id="ARBA00009199"/>
    </source>
</evidence>
<sequence>MTTRQEGEAVDRDAPADLTAADLLEGYARGGPTPVEALESVLARIEREDAALNAFCAVFTDEAREQARASAERWARGAPAGPLDGVPVAVKDVHLMRGHPTRRGSHVAGAHAPFDDESPVVARLREAGAVFTGKTTTPEIAWKGVTDSPVTGITRNPWDLSCTPGGSSGGAAAAVASGMGPMATGTDGGGSVRIPASFTGVYALKPTWGRVPHYPASAFGSLAHTGPITRTVTDAALMMDVMSRPDARDWGAMPPPAESFAVAVAAADVRGLRVAYSPALWGIDVDPEVARLCERAAGVFEGLGAHVELEDPPVPDCREEFHVLWYSGAAKAMEGVAEEDLGRVDPGLLEIVEEGHRYSAVDYLRATAVRMSMGEAMGLFHERYDLLLSPAMPIPAFEAGREVPPGSADPRWTSWAGFSSPFNMTSQPAASVPCGLTDGGLPVGLQIVGARHADGRVLAASRAYEEASPWPSLVG</sequence>
<dbReference type="Proteomes" id="UP001165685">
    <property type="component" value="Unassembled WGS sequence"/>
</dbReference>
<gene>
    <name evidence="3" type="ORF">O4U47_18005</name>
</gene>
<dbReference type="SUPFAM" id="SSF75304">
    <property type="entry name" value="Amidase signature (AS) enzymes"/>
    <property type="match status" value="1"/>
</dbReference>
<dbReference type="GO" id="GO:0004040">
    <property type="term" value="F:amidase activity"/>
    <property type="evidence" value="ECO:0007669"/>
    <property type="project" value="UniProtKB-EC"/>
</dbReference>
<dbReference type="InterPro" id="IPR020556">
    <property type="entry name" value="Amidase_CS"/>
</dbReference>
<dbReference type="PANTHER" id="PTHR11895">
    <property type="entry name" value="TRANSAMIDASE"/>
    <property type="match status" value="1"/>
</dbReference>
<dbReference type="InterPro" id="IPR023631">
    <property type="entry name" value="Amidase_dom"/>
</dbReference>
<keyword evidence="4" id="KW-1185">Reference proteome</keyword>
<proteinExistence type="inferred from homology"/>
<dbReference type="Gene3D" id="3.90.1300.10">
    <property type="entry name" value="Amidase signature (AS) domain"/>
    <property type="match status" value="1"/>
</dbReference>
<evidence type="ECO:0000313" key="3">
    <source>
        <dbReference type="EMBL" id="MDA2806412.1"/>
    </source>
</evidence>
<dbReference type="EC" id="3.5.1.4" evidence="3"/>